<dbReference type="STRING" id="1891926.Fuma_00552"/>
<keyword evidence="1" id="KW-0812">Transmembrane</keyword>
<accession>A0A1P8WA79</accession>
<dbReference type="EMBL" id="CP017641">
    <property type="protein sequence ID" value="APZ90968.1"/>
    <property type="molecule type" value="Genomic_DNA"/>
</dbReference>
<sequence>MPDDDQLRRKRIHVGLMALACLAGAVVLAKYPEREGLQGALVRVGILLSAFWLVLPTKERPAAWKKLSSNWVLVSGVVAAIALPRARAMFPVIAVIIAIAWFAKPKK</sequence>
<organism evidence="2 3">
    <name type="scientific">Fuerstiella marisgermanici</name>
    <dbReference type="NCBI Taxonomy" id="1891926"/>
    <lineage>
        <taxon>Bacteria</taxon>
        <taxon>Pseudomonadati</taxon>
        <taxon>Planctomycetota</taxon>
        <taxon>Planctomycetia</taxon>
        <taxon>Planctomycetales</taxon>
        <taxon>Planctomycetaceae</taxon>
        <taxon>Fuerstiella</taxon>
    </lineage>
</organism>
<reference evidence="2 3" key="1">
    <citation type="journal article" date="2016" name="Front. Microbiol.">
        <title>Fuerstia marisgermanicae gen. nov., sp. nov., an Unusual Member of the Phylum Planctomycetes from the German Wadden Sea.</title>
        <authorList>
            <person name="Kohn T."/>
            <person name="Heuer A."/>
            <person name="Jogler M."/>
            <person name="Vollmers J."/>
            <person name="Boedeker C."/>
            <person name="Bunk B."/>
            <person name="Rast P."/>
            <person name="Borchert D."/>
            <person name="Glockner I."/>
            <person name="Freese H.M."/>
            <person name="Klenk H.P."/>
            <person name="Overmann J."/>
            <person name="Kaster A.K."/>
            <person name="Rohde M."/>
            <person name="Wiegand S."/>
            <person name="Jogler C."/>
        </authorList>
    </citation>
    <scope>NUCLEOTIDE SEQUENCE [LARGE SCALE GENOMIC DNA]</scope>
    <source>
        <strain evidence="2 3">NH11</strain>
    </source>
</reference>
<dbReference type="RefSeq" id="WP_077022789.1">
    <property type="nucleotide sequence ID" value="NZ_CP017641.1"/>
</dbReference>
<evidence type="ECO:0000256" key="1">
    <source>
        <dbReference type="SAM" id="Phobius"/>
    </source>
</evidence>
<dbReference type="Proteomes" id="UP000187735">
    <property type="component" value="Chromosome"/>
</dbReference>
<keyword evidence="3" id="KW-1185">Reference proteome</keyword>
<proteinExistence type="predicted"/>
<evidence type="ECO:0000313" key="2">
    <source>
        <dbReference type="EMBL" id="APZ90968.1"/>
    </source>
</evidence>
<protein>
    <submittedName>
        <fullName evidence="2">Uncharacterized protein</fullName>
    </submittedName>
</protein>
<dbReference type="AlphaFoldDB" id="A0A1P8WA79"/>
<name>A0A1P8WA79_9PLAN</name>
<dbReference type="KEGG" id="fmr:Fuma_00552"/>
<feature type="transmembrane region" description="Helical" evidence="1">
    <location>
        <begin position="67"/>
        <end position="82"/>
    </location>
</feature>
<feature type="transmembrane region" description="Helical" evidence="1">
    <location>
        <begin position="88"/>
        <end position="103"/>
    </location>
</feature>
<keyword evidence="1" id="KW-0472">Membrane</keyword>
<feature type="transmembrane region" description="Helical" evidence="1">
    <location>
        <begin position="37"/>
        <end position="55"/>
    </location>
</feature>
<dbReference type="OrthoDB" id="276982at2"/>
<gene>
    <name evidence="2" type="ORF">Fuma_00552</name>
</gene>
<keyword evidence="1" id="KW-1133">Transmembrane helix</keyword>
<feature type="transmembrane region" description="Helical" evidence="1">
    <location>
        <begin position="12"/>
        <end position="31"/>
    </location>
</feature>
<evidence type="ECO:0000313" key="3">
    <source>
        <dbReference type="Proteomes" id="UP000187735"/>
    </source>
</evidence>